<dbReference type="Proteomes" id="UP000827986">
    <property type="component" value="Unassembled WGS sequence"/>
</dbReference>
<dbReference type="EMBL" id="JAHDVG010000468">
    <property type="protein sequence ID" value="KAH1181338.1"/>
    <property type="molecule type" value="Genomic_DNA"/>
</dbReference>
<keyword evidence="2" id="KW-1185">Reference proteome</keyword>
<sequence length="132" mass="14262">MSGNDSQPCAAQIFGRKTGRKDCPNVYQRLLIGSGFITMYNLCFPPPPTTSLAGASSLNVTHAGGVCGGNGGERRKGYYAILGILMRCSPELVPTEVIGQSPVHSNSYWMRAKVNFNESRSLFIIKTITGIF</sequence>
<dbReference type="AlphaFoldDB" id="A0A9D3XK17"/>
<gene>
    <name evidence="1" type="ORF">KIL84_005064</name>
</gene>
<reference evidence="1" key="1">
    <citation type="submission" date="2021-09" db="EMBL/GenBank/DDBJ databases">
        <title>The genome of Mauremys mutica provides insights into the evolution of semi-aquatic lifestyle.</title>
        <authorList>
            <person name="Gong S."/>
            <person name="Gao Y."/>
        </authorList>
    </citation>
    <scope>NUCLEOTIDE SEQUENCE</scope>
    <source>
        <strain evidence="1">MM-2020</strain>
        <tissue evidence="1">Muscle</tissue>
    </source>
</reference>
<evidence type="ECO:0000313" key="1">
    <source>
        <dbReference type="EMBL" id="KAH1181338.1"/>
    </source>
</evidence>
<evidence type="ECO:0000313" key="2">
    <source>
        <dbReference type="Proteomes" id="UP000827986"/>
    </source>
</evidence>
<comment type="caution">
    <text evidence="1">The sequence shown here is derived from an EMBL/GenBank/DDBJ whole genome shotgun (WGS) entry which is preliminary data.</text>
</comment>
<name>A0A9D3XK17_9SAUR</name>
<accession>A0A9D3XK17</accession>
<protein>
    <submittedName>
        <fullName evidence="1">Uncharacterized protein</fullName>
    </submittedName>
</protein>
<organism evidence="1 2">
    <name type="scientific">Mauremys mutica</name>
    <name type="common">yellowpond turtle</name>
    <dbReference type="NCBI Taxonomy" id="74926"/>
    <lineage>
        <taxon>Eukaryota</taxon>
        <taxon>Metazoa</taxon>
        <taxon>Chordata</taxon>
        <taxon>Craniata</taxon>
        <taxon>Vertebrata</taxon>
        <taxon>Euteleostomi</taxon>
        <taxon>Archelosauria</taxon>
        <taxon>Testudinata</taxon>
        <taxon>Testudines</taxon>
        <taxon>Cryptodira</taxon>
        <taxon>Durocryptodira</taxon>
        <taxon>Testudinoidea</taxon>
        <taxon>Geoemydidae</taxon>
        <taxon>Geoemydinae</taxon>
        <taxon>Mauremys</taxon>
    </lineage>
</organism>
<proteinExistence type="predicted"/>